<proteinExistence type="predicted"/>
<evidence type="ECO:0000313" key="2">
    <source>
        <dbReference type="EMBL" id="TRO83926.1"/>
    </source>
</evidence>
<gene>
    <name evidence="2" type="ORF">FL622_01730</name>
</gene>
<name>A0A550JL27_9BACT</name>
<dbReference type="SUPFAM" id="SSF48452">
    <property type="entry name" value="TPR-like"/>
    <property type="match status" value="1"/>
</dbReference>
<dbReference type="InterPro" id="IPR011990">
    <property type="entry name" value="TPR-like_helical_dom_sf"/>
</dbReference>
<dbReference type="AlphaFoldDB" id="A0A550JL27"/>
<dbReference type="SMART" id="SM00028">
    <property type="entry name" value="TPR"/>
    <property type="match status" value="1"/>
</dbReference>
<dbReference type="Pfam" id="PF13181">
    <property type="entry name" value="TPR_8"/>
    <property type="match status" value="1"/>
</dbReference>
<comment type="caution">
    <text evidence="2">The sequence shown here is derived from an EMBL/GenBank/DDBJ whole genome shotgun (WGS) entry which is preliminary data.</text>
</comment>
<organism evidence="2 3">
    <name type="scientific">Trichloromonas acetexigens</name>
    <dbReference type="NCBI Taxonomy" id="38815"/>
    <lineage>
        <taxon>Bacteria</taxon>
        <taxon>Pseudomonadati</taxon>
        <taxon>Thermodesulfobacteriota</taxon>
        <taxon>Desulfuromonadia</taxon>
        <taxon>Desulfuromonadales</taxon>
        <taxon>Trichloromonadaceae</taxon>
        <taxon>Trichloromonas</taxon>
    </lineage>
</organism>
<dbReference type="EMBL" id="VJVV01000001">
    <property type="protein sequence ID" value="TRO83926.1"/>
    <property type="molecule type" value="Genomic_DNA"/>
</dbReference>
<keyword evidence="1" id="KW-0802">TPR repeat</keyword>
<evidence type="ECO:0000256" key="1">
    <source>
        <dbReference type="PROSITE-ProRule" id="PRU00339"/>
    </source>
</evidence>
<keyword evidence="3" id="KW-1185">Reference proteome</keyword>
<protein>
    <submittedName>
        <fullName evidence="2">Tetratricopeptide repeat protein</fullName>
    </submittedName>
</protein>
<sequence length="322" mass="36344">MSPYSNELSLDPEHFTLWAPEAGMTVPVGPEQTPVPLPVIPLPIHPEALKDGAPSANAIGEGIYDYLRQFPDCLRNRPYAELLRDAYPHYLADLGAQILMLDHKEVDSFYIRRKITYMKILALLDAENLGLRLRLGIEYFQLSQMFSEFAEARAYLLKAMGYLQEVVKAQPDNLQAQNVLGRIDYLFGDYPSAVTRWRQVVDKLPPGEARAALSEMVARLQGQELPETPLIDDYEHIGAAMELYGQGHFEEAVTTLDIIEERGRFTTEIPCCEFFYFLGMCRSRMGNTGGAFEALEKALELNPDYTPAREAMDRLLETGKAD</sequence>
<dbReference type="PROSITE" id="PS50005">
    <property type="entry name" value="TPR"/>
    <property type="match status" value="1"/>
</dbReference>
<evidence type="ECO:0000313" key="3">
    <source>
        <dbReference type="Proteomes" id="UP000317155"/>
    </source>
</evidence>
<reference evidence="2 3" key="1">
    <citation type="submission" date="2019-07" db="EMBL/GenBank/DDBJ databases">
        <title>Insights of Desulfuromonas acetexigens electromicrobiology.</title>
        <authorList>
            <person name="Katuri K."/>
            <person name="Sapireddy V."/>
            <person name="Shaw D.R."/>
            <person name="Saikaly P."/>
        </authorList>
    </citation>
    <scope>NUCLEOTIDE SEQUENCE [LARGE SCALE GENOMIC DNA]</scope>
    <source>
        <strain evidence="2 3">2873</strain>
    </source>
</reference>
<feature type="repeat" description="TPR" evidence="1">
    <location>
        <begin position="272"/>
        <end position="305"/>
    </location>
</feature>
<dbReference type="OrthoDB" id="5392077at2"/>
<dbReference type="InterPro" id="IPR019734">
    <property type="entry name" value="TPR_rpt"/>
</dbReference>
<dbReference type="Gene3D" id="1.25.40.10">
    <property type="entry name" value="Tetratricopeptide repeat domain"/>
    <property type="match status" value="2"/>
</dbReference>
<dbReference type="RefSeq" id="WP_092052833.1">
    <property type="nucleotide sequence ID" value="NZ_FOJJ01000001.1"/>
</dbReference>
<accession>A0A550JL27</accession>
<dbReference type="Proteomes" id="UP000317155">
    <property type="component" value="Unassembled WGS sequence"/>
</dbReference>